<keyword evidence="3" id="KW-1185">Reference proteome</keyword>
<sequence>MAAASAARPSGRCGRSPLRCRGVGPAPPSVVAWWVRVDAAALFFRHAAARKEAGATCAAWPVAFGVAAVSTTENRGTAGQPAPSAGALPPPASPRRVAVHAVGGRRWCGGGATPPGSAARVYTRLPHRSRPQLRRPQWTAVAAPSAAPQPSAVAAPHGPGVTAPSAEGATDAGSLPVEPPAPATQAGAAHTGQPARRAPRAHRAGLAPPRRAVAPHDATAVGRRTPTPPPSRLPGGGGRPHRRPPPPPPPARWTTALGGAACTRRRWCRAACGGGGGHRATGGVSDRRGWAGGGGAEASRTRVTVPQTGAAACELPARPSRARAQTRETTACGVTCPGWVPAAVRAPAAAGRRSCGRRWRLGAVGKGDGHPAAVVTATASRAAAAAAAAAGYRRQDDGRAQRLPPAPRPRCPRPHPALRGGRKAGGSGRGGHGGGRNRPGGGGHPPPRGGHRGAGGRR</sequence>
<proteinExistence type="predicted"/>
<dbReference type="AlphaFoldDB" id="A0A1X6PGY5"/>
<feature type="region of interest" description="Disordered" evidence="1">
    <location>
        <begin position="126"/>
        <end position="255"/>
    </location>
</feature>
<protein>
    <submittedName>
        <fullName evidence="2">Uncharacterized protein</fullName>
    </submittedName>
</protein>
<feature type="compositionally biased region" description="Gly residues" evidence="1">
    <location>
        <begin position="423"/>
        <end position="443"/>
    </location>
</feature>
<dbReference type="EMBL" id="KV918782">
    <property type="protein sequence ID" value="OSX80028.1"/>
    <property type="molecule type" value="Genomic_DNA"/>
</dbReference>
<evidence type="ECO:0000313" key="2">
    <source>
        <dbReference type="EMBL" id="OSX80028.1"/>
    </source>
</evidence>
<dbReference type="Proteomes" id="UP000218209">
    <property type="component" value="Unassembled WGS sequence"/>
</dbReference>
<reference evidence="2 3" key="1">
    <citation type="submission" date="2017-03" db="EMBL/GenBank/DDBJ databases">
        <title>WGS assembly of Porphyra umbilicalis.</title>
        <authorList>
            <person name="Brawley S.H."/>
            <person name="Blouin N.A."/>
            <person name="Ficko-Blean E."/>
            <person name="Wheeler G.L."/>
            <person name="Lohr M."/>
            <person name="Goodson H.V."/>
            <person name="Jenkins J.W."/>
            <person name="Blaby-Haas C.E."/>
            <person name="Helliwell K.E."/>
            <person name="Chan C."/>
            <person name="Marriage T."/>
            <person name="Bhattacharya D."/>
            <person name="Klein A.S."/>
            <person name="Badis Y."/>
            <person name="Brodie J."/>
            <person name="Cao Y."/>
            <person name="Collen J."/>
            <person name="Dittami S.M."/>
            <person name="Gachon C.M."/>
            <person name="Green B.R."/>
            <person name="Karpowicz S."/>
            <person name="Kim J.W."/>
            <person name="Kudahl U."/>
            <person name="Lin S."/>
            <person name="Michel G."/>
            <person name="Mittag M."/>
            <person name="Olson B.J."/>
            <person name="Pangilinan J."/>
            <person name="Peng Y."/>
            <person name="Qiu H."/>
            <person name="Shu S."/>
            <person name="Singer J.T."/>
            <person name="Smith A.G."/>
            <person name="Sprecher B.N."/>
            <person name="Wagner V."/>
            <person name="Wang W."/>
            <person name="Wang Z.-Y."/>
            <person name="Yan J."/>
            <person name="Yarish C."/>
            <person name="Zoeuner-Riek S."/>
            <person name="Zhuang Y."/>
            <person name="Zou Y."/>
            <person name="Lindquist E.A."/>
            <person name="Grimwood J."/>
            <person name="Barry K."/>
            <person name="Rokhsar D.S."/>
            <person name="Schmutz J."/>
            <person name="Stiller J.W."/>
            <person name="Grossman A.R."/>
            <person name="Prochnik S.E."/>
        </authorList>
    </citation>
    <scope>NUCLEOTIDE SEQUENCE [LARGE SCALE GENOMIC DNA]</scope>
    <source>
        <strain evidence="2">4086291</strain>
    </source>
</reference>
<accession>A0A1X6PGY5</accession>
<organism evidence="2 3">
    <name type="scientific">Porphyra umbilicalis</name>
    <name type="common">Purple laver</name>
    <name type="synonym">Red alga</name>
    <dbReference type="NCBI Taxonomy" id="2786"/>
    <lineage>
        <taxon>Eukaryota</taxon>
        <taxon>Rhodophyta</taxon>
        <taxon>Bangiophyceae</taxon>
        <taxon>Bangiales</taxon>
        <taxon>Bangiaceae</taxon>
        <taxon>Porphyra</taxon>
    </lineage>
</organism>
<feature type="region of interest" description="Disordered" evidence="1">
    <location>
        <begin position="74"/>
        <end position="96"/>
    </location>
</feature>
<feature type="region of interest" description="Disordered" evidence="1">
    <location>
        <begin position="390"/>
        <end position="458"/>
    </location>
</feature>
<name>A0A1X6PGY5_PORUM</name>
<gene>
    <name evidence="2" type="ORF">BU14_0065s0033</name>
</gene>
<feature type="region of interest" description="Disordered" evidence="1">
    <location>
        <begin position="273"/>
        <end position="302"/>
    </location>
</feature>
<feature type="compositionally biased region" description="Low complexity" evidence="1">
    <location>
        <begin position="140"/>
        <end position="156"/>
    </location>
</feature>
<feature type="compositionally biased region" description="Basic residues" evidence="1">
    <location>
        <begin position="449"/>
        <end position="458"/>
    </location>
</feature>
<evidence type="ECO:0000256" key="1">
    <source>
        <dbReference type="SAM" id="MobiDB-lite"/>
    </source>
</evidence>
<feature type="compositionally biased region" description="Low complexity" evidence="1">
    <location>
        <begin position="78"/>
        <end position="87"/>
    </location>
</feature>
<evidence type="ECO:0000313" key="3">
    <source>
        <dbReference type="Proteomes" id="UP000218209"/>
    </source>
</evidence>